<keyword evidence="6" id="KW-0808">Transferase</keyword>
<accession>A0AAD0LH28</accession>
<gene>
    <name evidence="5" type="ORF">DRB99_10005</name>
    <name evidence="6" type="ORF">FF104_10590</name>
</gene>
<dbReference type="EMBL" id="CP030775">
    <property type="protein sequence ID" value="AXB85287.1"/>
    <property type="molecule type" value="Genomic_DNA"/>
</dbReference>
<dbReference type="GO" id="GO:0008168">
    <property type="term" value="F:methyltransferase activity"/>
    <property type="evidence" value="ECO:0007669"/>
    <property type="project" value="UniProtKB-KW"/>
</dbReference>
<proteinExistence type="inferred from homology"/>
<dbReference type="CDD" id="cd00165">
    <property type="entry name" value="S4"/>
    <property type="match status" value="1"/>
</dbReference>
<dbReference type="GO" id="GO:0003723">
    <property type="term" value="F:RNA binding"/>
    <property type="evidence" value="ECO:0007669"/>
    <property type="project" value="UniProtKB-KW"/>
</dbReference>
<dbReference type="NCBIfam" id="TIGR00478">
    <property type="entry name" value="tly"/>
    <property type="match status" value="1"/>
</dbReference>
<dbReference type="PROSITE" id="PS50889">
    <property type="entry name" value="S4"/>
    <property type="match status" value="1"/>
</dbReference>
<dbReference type="SMART" id="SM00363">
    <property type="entry name" value="S4"/>
    <property type="match status" value="1"/>
</dbReference>
<reference evidence="6 7" key="2">
    <citation type="submission" date="2019-05" db="EMBL/GenBank/DDBJ databases">
        <authorList>
            <person name="Schori C."/>
            <person name="Ahrens C."/>
        </authorList>
    </citation>
    <scope>NUCLEOTIDE SEQUENCE [LARGE SCALE GENOMIC DNA]</scope>
    <source>
        <strain evidence="6 7">DSM 10702</strain>
    </source>
</reference>
<dbReference type="RefSeq" id="WP_002580547.1">
    <property type="nucleotide sequence ID" value="NZ_AP019716.1"/>
</dbReference>
<dbReference type="AlphaFoldDB" id="A0AAD0LH28"/>
<dbReference type="InterPro" id="IPR029063">
    <property type="entry name" value="SAM-dependent_MTases_sf"/>
</dbReference>
<evidence type="ECO:0000313" key="5">
    <source>
        <dbReference type="EMBL" id="AXB85287.1"/>
    </source>
</evidence>
<evidence type="ECO:0000256" key="1">
    <source>
        <dbReference type="ARBA" id="ARBA00022884"/>
    </source>
</evidence>
<dbReference type="SUPFAM" id="SSF53335">
    <property type="entry name" value="S-adenosyl-L-methionine-dependent methyltransferases"/>
    <property type="match status" value="1"/>
</dbReference>
<dbReference type="EMBL" id="CP040626">
    <property type="protein sequence ID" value="QMW91390.1"/>
    <property type="molecule type" value="Genomic_DNA"/>
</dbReference>
<dbReference type="Pfam" id="PF01728">
    <property type="entry name" value="FtsJ"/>
    <property type="match status" value="1"/>
</dbReference>
<dbReference type="SUPFAM" id="SSF55174">
    <property type="entry name" value="Alpha-L RNA-binding motif"/>
    <property type="match status" value="1"/>
</dbReference>
<dbReference type="InterPro" id="IPR004538">
    <property type="entry name" value="Hemolysin_A/TlyA"/>
</dbReference>
<dbReference type="SMR" id="A0AAD0LH28"/>
<evidence type="ECO:0000313" key="6">
    <source>
        <dbReference type="EMBL" id="QMW91390.1"/>
    </source>
</evidence>
<evidence type="ECO:0000313" key="7">
    <source>
        <dbReference type="Proteomes" id="UP000515243"/>
    </source>
</evidence>
<dbReference type="PANTHER" id="PTHR32319">
    <property type="entry name" value="BACTERIAL HEMOLYSIN-LIKE PROTEIN"/>
    <property type="match status" value="1"/>
</dbReference>
<dbReference type="InterPro" id="IPR036986">
    <property type="entry name" value="S4_RNA-bd_sf"/>
</dbReference>
<name>A0AAD0LH28_CLOBU</name>
<dbReference type="Gene3D" id="3.10.290.10">
    <property type="entry name" value="RNA-binding S4 domain"/>
    <property type="match status" value="1"/>
</dbReference>
<dbReference type="GeneID" id="92944615"/>
<dbReference type="InterPro" id="IPR047048">
    <property type="entry name" value="TlyA"/>
</dbReference>
<sequence length="270" mass="29976">MAEKKERLDILLVEKGIITSREKAKACIMEGRVYVNGQKVDKAGEKVGVDSDIEYRGDTLKYVSRGGLKLEKAMATWDLTLDDKVCMDIGASTGGFTDCMLQNGAAKVFAVDVGYGQFAWKLRTDERVVCMERTNIRYVTPEDINNDLLDFASIDVSFISLKKIMPATLGLLKDDGEVVALIKPQFEAGREKVGKKGVVREISTHKEVVHGIIDFLLEQDLNVLGVGYSPIKGPEGNREYLVYFSKNKDKESSFVKEDIDAVVEASHVEI</sequence>
<dbReference type="GO" id="GO:0032259">
    <property type="term" value="P:methylation"/>
    <property type="evidence" value="ECO:0007669"/>
    <property type="project" value="UniProtKB-KW"/>
</dbReference>
<comment type="similarity">
    <text evidence="2">Belongs to the TlyA family.</text>
</comment>
<dbReference type="PANTHER" id="PTHR32319:SF0">
    <property type="entry name" value="BACTERIAL HEMOLYSIN-LIKE PROTEIN"/>
    <property type="match status" value="1"/>
</dbReference>
<dbReference type="Pfam" id="PF01479">
    <property type="entry name" value="S4"/>
    <property type="match status" value="1"/>
</dbReference>
<dbReference type="InterPro" id="IPR002877">
    <property type="entry name" value="RNA_MeTrfase_FtsJ_dom"/>
</dbReference>
<dbReference type="PIRSF" id="PIRSF005578">
    <property type="entry name" value="TlyA"/>
    <property type="match status" value="1"/>
</dbReference>
<evidence type="ECO:0000256" key="3">
    <source>
        <dbReference type="PROSITE-ProRule" id="PRU00182"/>
    </source>
</evidence>
<dbReference type="InterPro" id="IPR002942">
    <property type="entry name" value="S4_RNA-bd"/>
</dbReference>
<evidence type="ECO:0000259" key="4">
    <source>
        <dbReference type="SMART" id="SM00363"/>
    </source>
</evidence>
<feature type="domain" description="RNA-binding S4" evidence="4">
    <location>
        <begin position="6"/>
        <end position="71"/>
    </location>
</feature>
<organism evidence="5">
    <name type="scientific">Clostridium butyricum</name>
    <dbReference type="NCBI Taxonomy" id="1492"/>
    <lineage>
        <taxon>Bacteria</taxon>
        <taxon>Bacillati</taxon>
        <taxon>Bacillota</taxon>
        <taxon>Clostridia</taxon>
        <taxon>Eubacteriales</taxon>
        <taxon>Clostridiaceae</taxon>
        <taxon>Clostridium</taxon>
    </lineage>
</organism>
<dbReference type="Proteomes" id="UP000515243">
    <property type="component" value="Chromosome 1"/>
</dbReference>
<keyword evidence="1 3" id="KW-0694">RNA-binding</keyword>
<reference evidence="5" key="1">
    <citation type="submission" date="2018-07" db="EMBL/GenBank/DDBJ databases">
        <title>Complete genome sequence of Clostridium butyricum S-45-5 isolated from human feces.</title>
        <authorList>
            <person name="Chang Y.-H."/>
            <person name="Shin Y."/>
        </authorList>
    </citation>
    <scope>NUCLEOTIDE SEQUENCE [LARGE SCALE GENOMIC DNA]</scope>
    <source>
        <strain evidence="5">S-45-5</strain>
    </source>
</reference>
<dbReference type="Gene3D" id="3.40.50.150">
    <property type="entry name" value="Vaccinia Virus protein VP39"/>
    <property type="match status" value="1"/>
</dbReference>
<protein>
    <submittedName>
        <fullName evidence="6">TlyA family RNA methyltransferase</fullName>
    </submittedName>
    <submittedName>
        <fullName evidence="5">TlyA family rRNA (Cytidine-2'-O)-methyltransferase</fullName>
    </submittedName>
</protein>
<evidence type="ECO:0000256" key="2">
    <source>
        <dbReference type="ARBA" id="ARBA00029460"/>
    </source>
</evidence>
<keyword evidence="6" id="KW-0489">Methyltransferase</keyword>